<evidence type="ECO:0000313" key="2">
    <source>
        <dbReference type="Proteomes" id="UP000178724"/>
    </source>
</evidence>
<reference evidence="1 2" key="1">
    <citation type="journal article" date="2016" name="Nat. Commun.">
        <title>Thousands of microbial genomes shed light on interconnected biogeochemical processes in an aquifer system.</title>
        <authorList>
            <person name="Anantharaman K."/>
            <person name="Brown C.T."/>
            <person name="Hug L.A."/>
            <person name="Sharon I."/>
            <person name="Castelle C.J."/>
            <person name="Probst A.J."/>
            <person name="Thomas B.C."/>
            <person name="Singh A."/>
            <person name="Wilkins M.J."/>
            <person name="Karaoz U."/>
            <person name="Brodie E.L."/>
            <person name="Williams K.H."/>
            <person name="Hubbard S.S."/>
            <person name="Banfield J.F."/>
        </authorList>
    </citation>
    <scope>NUCLEOTIDE SEQUENCE [LARGE SCALE GENOMIC DNA]</scope>
</reference>
<protein>
    <submittedName>
        <fullName evidence="1">Uncharacterized protein</fullName>
    </submittedName>
</protein>
<gene>
    <name evidence="1" type="ORF">A2625_00235</name>
</gene>
<accession>A0A1F4PYM0</accession>
<comment type="caution">
    <text evidence="1">The sequence shown here is derived from an EMBL/GenBank/DDBJ whole genome shotgun (WGS) entry which is preliminary data.</text>
</comment>
<dbReference type="AlphaFoldDB" id="A0A1F4PYM0"/>
<name>A0A1F4PYM0_UNCSA</name>
<proteinExistence type="predicted"/>
<sequence>MTTTTIPASFIISPPNYDIDGVIGQTATRAVTIEVLERKTWQTYTWEAENYPAGMEPAAGQAP</sequence>
<organism evidence="1 2">
    <name type="scientific">candidate division WOR-1 bacterium RIFCSPHIGHO2_01_FULL_53_15</name>
    <dbReference type="NCBI Taxonomy" id="1802564"/>
    <lineage>
        <taxon>Bacteria</taxon>
        <taxon>Bacillati</taxon>
        <taxon>Saganbacteria</taxon>
    </lineage>
</organism>
<evidence type="ECO:0000313" key="1">
    <source>
        <dbReference type="EMBL" id="OGB88893.1"/>
    </source>
</evidence>
<dbReference type="EMBL" id="METM01000032">
    <property type="protein sequence ID" value="OGB88893.1"/>
    <property type="molecule type" value="Genomic_DNA"/>
</dbReference>
<dbReference type="Proteomes" id="UP000178724">
    <property type="component" value="Unassembled WGS sequence"/>
</dbReference>